<evidence type="ECO:0000313" key="11">
    <source>
        <dbReference type="Proteomes" id="UP000273119"/>
    </source>
</evidence>
<dbReference type="InterPro" id="IPR020846">
    <property type="entry name" value="MFS_dom"/>
</dbReference>
<keyword evidence="11" id="KW-1185">Reference proteome</keyword>
<dbReference type="RefSeq" id="WP_121484171.1">
    <property type="nucleotide sequence ID" value="NZ_QQXL01000001.1"/>
</dbReference>
<evidence type="ECO:0000256" key="1">
    <source>
        <dbReference type="ARBA" id="ARBA00004651"/>
    </source>
</evidence>
<dbReference type="PANTHER" id="PTHR23513">
    <property type="entry name" value="INTEGRAL MEMBRANE EFFLUX PROTEIN-RELATED"/>
    <property type="match status" value="1"/>
</dbReference>
<dbReference type="GO" id="GO:0005886">
    <property type="term" value="C:plasma membrane"/>
    <property type="evidence" value="ECO:0007669"/>
    <property type="project" value="UniProtKB-SubCell"/>
</dbReference>
<accession>A0A496PMY8</accession>
<evidence type="ECO:0000256" key="8">
    <source>
        <dbReference type="SAM" id="Phobius"/>
    </source>
</evidence>
<evidence type="ECO:0000256" key="5">
    <source>
        <dbReference type="ARBA" id="ARBA00022989"/>
    </source>
</evidence>
<feature type="transmembrane region" description="Helical" evidence="8">
    <location>
        <begin position="294"/>
        <end position="315"/>
    </location>
</feature>
<evidence type="ECO:0000259" key="9">
    <source>
        <dbReference type="PROSITE" id="PS50850"/>
    </source>
</evidence>
<feature type="domain" description="Major facilitator superfamily (MFS) profile" evidence="9">
    <location>
        <begin position="227"/>
        <end position="437"/>
    </location>
</feature>
<dbReference type="Pfam" id="PF05977">
    <property type="entry name" value="MFS_3"/>
    <property type="match status" value="1"/>
</dbReference>
<dbReference type="EMBL" id="QQXL01000001">
    <property type="protein sequence ID" value="RKW71910.1"/>
    <property type="molecule type" value="Genomic_DNA"/>
</dbReference>
<dbReference type="AlphaFoldDB" id="A0A496PMY8"/>
<dbReference type="InterPro" id="IPR036259">
    <property type="entry name" value="MFS_trans_sf"/>
</dbReference>
<comment type="caution">
    <text evidence="10">The sequence shown here is derived from an EMBL/GenBank/DDBJ whole genome shotgun (WGS) entry which is preliminary data.</text>
</comment>
<feature type="transmembrane region" description="Helical" evidence="8">
    <location>
        <begin position="262"/>
        <end position="282"/>
    </location>
</feature>
<feature type="compositionally biased region" description="Acidic residues" evidence="7">
    <location>
        <begin position="421"/>
        <end position="437"/>
    </location>
</feature>
<gene>
    <name evidence="10" type="ORF">DWQ67_03525</name>
</gene>
<protein>
    <submittedName>
        <fullName evidence="10">MFS transporter</fullName>
    </submittedName>
</protein>
<dbReference type="GO" id="GO:0022857">
    <property type="term" value="F:transmembrane transporter activity"/>
    <property type="evidence" value="ECO:0007669"/>
    <property type="project" value="InterPro"/>
</dbReference>
<keyword evidence="4 8" id="KW-0812">Transmembrane</keyword>
<dbReference type="SUPFAM" id="SSF103473">
    <property type="entry name" value="MFS general substrate transporter"/>
    <property type="match status" value="1"/>
</dbReference>
<feature type="transmembrane region" description="Helical" evidence="8">
    <location>
        <begin position="321"/>
        <end position="344"/>
    </location>
</feature>
<feature type="transmembrane region" description="Helical" evidence="8">
    <location>
        <begin position="88"/>
        <end position="108"/>
    </location>
</feature>
<keyword evidence="2" id="KW-0813">Transport</keyword>
<evidence type="ECO:0000313" key="10">
    <source>
        <dbReference type="EMBL" id="RKW71910.1"/>
    </source>
</evidence>
<keyword evidence="6 8" id="KW-0472">Membrane</keyword>
<keyword evidence="5 8" id="KW-1133">Transmembrane helix</keyword>
<comment type="subcellular location">
    <subcellularLocation>
        <location evidence="1">Cell membrane</location>
        <topology evidence="1">Multi-pass membrane protein</topology>
    </subcellularLocation>
</comment>
<feature type="transmembrane region" description="Helical" evidence="8">
    <location>
        <begin position="52"/>
        <end position="76"/>
    </location>
</feature>
<dbReference type="InterPro" id="IPR010290">
    <property type="entry name" value="TM_effector"/>
</dbReference>
<feature type="region of interest" description="Disordered" evidence="7">
    <location>
        <begin position="417"/>
        <end position="437"/>
    </location>
</feature>
<evidence type="ECO:0000256" key="2">
    <source>
        <dbReference type="ARBA" id="ARBA00022448"/>
    </source>
</evidence>
<dbReference type="Gene3D" id="1.20.1250.20">
    <property type="entry name" value="MFS general substrate transporter like domains"/>
    <property type="match status" value="1"/>
</dbReference>
<proteinExistence type="predicted"/>
<dbReference type="CDD" id="cd06173">
    <property type="entry name" value="MFS_MefA_like"/>
    <property type="match status" value="1"/>
</dbReference>
<feature type="transmembrane region" description="Helical" evidence="8">
    <location>
        <begin position="389"/>
        <end position="408"/>
    </location>
</feature>
<evidence type="ECO:0000256" key="6">
    <source>
        <dbReference type="ARBA" id="ARBA00023136"/>
    </source>
</evidence>
<evidence type="ECO:0000256" key="4">
    <source>
        <dbReference type="ARBA" id="ARBA00022692"/>
    </source>
</evidence>
<name>A0A496PMY8_9MICC</name>
<keyword evidence="3" id="KW-1003">Cell membrane</keyword>
<feature type="transmembrane region" description="Helical" evidence="8">
    <location>
        <begin position="364"/>
        <end position="383"/>
    </location>
</feature>
<feature type="transmembrane region" description="Helical" evidence="8">
    <location>
        <begin position="177"/>
        <end position="197"/>
    </location>
</feature>
<sequence>MSKGPRPAEANPLRTAAFRGLWLSNAAGDAALMVAMFTTSLVLTLWLHAPAFVVGLVQPLSNAGALIFGLVVGVFVDRWGQRRTMYAAVWARLLGYSLPVFAWALGWLHPWQLLLAVFVASVADTFFRAAQSSLLPVLVGRKGVPDAAAALQASDQVVQLAAPVGAGLLTKLVPAPLVLALSAVGQLFSLLGLRALPADQAHAPDHQHQRILPAIREGLGFFARTPLLAAVMLAAMTNNFAAGLYASAETVFVLRVLGMDPVVFGLLMSVSAVGGILGALLAPRLGRRWGPLRTLFCGATLMPINFALIPLAALWPQAQVAIVGISFVLFGLSLGCFGVSSAGLSAQLTPSRLMARVSSTRRTFTQGAVVLGGLLSAVLSQAFGTLVPLIAAAAISALQFIPLLRVGVPRRGAPSQAELEAALEESEGEAGEAGEVR</sequence>
<dbReference type="Proteomes" id="UP000273119">
    <property type="component" value="Unassembled WGS sequence"/>
</dbReference>
<feature type="transmembrane region" description="Helical" evidence="8">
    <location>
        <begin position="21"/>
        <end position="46"/>
    </location>
</feature>
<evidence type="ECO:0000256" key="3">
    <source>
        <dbReference type="ARBA" id="ARBA00022475"/>
    </source>
</evidence>
<reference evidence="10 11" key="1">
    <citation type="submission" date="2018-07" db="EMBL/GenBank/DDBJ databases">
        <title>Arthrobacter sp. nov., isolated from raw cow's milk with high bacterial count.</title>
        <authorList>
            <person name="Hahne J."/>
            <person name="Isele D."/>
            <person name="Lipski A."/>
        </authorList>
    </citation>
    <scope>NUCLEOTIDE SEQUENCE [LARGE SCALE GENOMIC DNA]</scope>
    <source>
        <strain evidence="10 11">JZ R-183</strain>
    </source>
</reference>
<evidence type="ECO:0000256" key="7">
    <source>
        <dbReference type="SAM" id="MobiDB-lite"/>
    </source>
</evidence>
<organism evidence="10 11">
    <name type="scientific">Galactobacter caseinivorans</name>
    <dbReference type="NCBI Taxonomy" id="2676123"/>
    <lineage>
        <taxon>Bacteria</taxon>
        <taxon>Bacillati</taxon>
        <taxon>Actinomycetota</taxon>
        <taxon>Actinomycetes</taxon>
        <taxon>Micrococcales</taxon>
        <taxon>Micrococcaceae</taxon>
        <taxon>Galactobacter</taxon>
    </lineage>
</organism>
<feature type="transmembrane region" description="Helical" evidence="8">
    <location>
        <begin position="218"/>
        <end position="242"/>
    </location>
</feature>
<dbReference type="PANTHER" id="PTHR23513:SF6">
    <property type="entry name" value="MAJOR FACILITATOR SUPERFAMILY ASSOCIATED DOMAIN-CONTAINING PROTEIN"/>
    <property type="match status" value="1"/>
</dbReference>
<dbReference type="PROSITE" id="PS50850">
    <property type="entry name" value="MFS"/>
    <property type="match status" value="1"/>
</dbReference>